<sequence length="188" mass="20018">MKKLLLLALLLGACREEAAQAVDPVALTADAIDHYCQMNVTEHSGPKGQVHLEGLPQAPLFFAQIRDTIAYARMPEQTHRILAIWVNDMGATGATWDDPGAENWIDAQTAFYVIGSSRMGGMGAPELVPFSDPAKAAAFAATNGGKVVTLADVPDSAVIAPDEPEATLAEDEDYQTRLKALSHHHTGG</sequence>
<organism evidence="2 3">
    <name type="scientific">Paragemmobacter straminiformis</name>
    <dbReference type="NCBI Taxonomy" id="2045119"/>
    <lineage>
        <taxon>Bacteria</taxon>
        <taxon>Pseudomonadati</taxon>
        <taxon>Pseudomonadota</taxon>
        <taxon>Alphaproteobacteria</taxon>
        <taxon>Rhodobacterales</taxon>
        <taxon>Paracoccaceae</taxon>
        <taxon>Paragemmobacter</taxon>
    </lineage>
</organism>
<dbReference type="Proteomes" id="UP000555411">
    <property type="component" value="Unassembled WGS sequence"/>
</dbReference>
<gene>
    <name evidence="2" type="ORF">H7F16_13375</name>
</gene>
<dbReference type="PANTHER" id="PTHR41247">
    <property type="entry name" value="HTH-TYPE TRANSCRIPTIONAL REPRESSOR YCNK"/>
    <property type="match status" value="1"/>
</dbReference>
<evidence type="ECO:0000256" key="1">
    <source>
        <dbReference type="SAM" id="SignalP"/>
    </source>
</evidence>
<keyword evidence="3" id="KW-1185">Reference proteome</keyword>
<dbReference type="EMBL" id="JACLQD010000003">
    <property type="protein sequence ID" value="MBC2836505.1"/>
    <property type="molecule type" value="Genomic_DNA"/>
</dbReference>
<comment type="caution">
    <text evidence="2">The sequence shown here is derived from an EMBL/GenBank/DDBJ whole genome shotgun (WGS) entry which is preliminary data.</text>
</comment>
<keyword evidence="1" id="KW-0732">Signal</keyword>
<reference evidence="2 3" key="1">
    <citation type="journal article" date="2017" name="Int. J. Syst. Evol. Microbiol.">
        <title>Gemmobacter straminiformis sp. nov., isolated from an artificial fountain.</title>
        <authorList>
            <person name="Kang J.Y."/>
            <person name="Kim M.J."/>
            <person name="Chun J."/>
            <person name="Son K.P."/>
            <person name="Jahng K.Y."/>
        </authorList>
    </citation>
    <scope>NUCLEOTIDE SEQUENCE [LARGE SCALE GENOMIC DNA]</scope>
    <source>
        <strain evidence="2 3">CAM-8</strain>
    </source>
</reference>
<feature type="signal peptide" evidence="1">
    <location>
        <begin position="1"/>
        <end position="21"/>
    </location>
</feature>
<protein>
    <submittedName>
        <fullName evidence="2">Nitrous oxide reductase accessory protein NosL</fullName>
    </submittedName>
</protein>
<dbReference type="Pfam" id="PF05573">
    <property type="entry name" value="NosL"/>
    <property type="match status" value="1"/>
</dbReference>
<dbReference type="InterPro" id="IPR008719">
    <property type="entry name" value="N2O_reductase_NosL"/>
</dbReference>
<name>A0A842IA41_9RHOB</name>
<dbReference type="Gene3D" id="3.30.70.2060">
    <property type="match status" value="1"/>
</dbReference>
<dbReference type="SUPFAM" id="SSF160387">
    <property type="entry name" value="NosL/MerB-like"/>
    <property type="match status" value="1"/>
</dbReference>
<proteinExistence type="predicted"/>
<dbReference type="PANTHER" id="PTHR41247:SF1">
    <property type="entry name" value="HTH-TYPE TRANSCRIPTIONAL REPRESSOR YCNK"/>
    <property type="match status" value="1"/>
</dbReference>
<evidence type="ECO:0000313" key="3">
    <source>
        <dbReference type="Proteomes" id="UP000555411"/>
    </source>
</evidence>
<feature type="chain" id="PRO_5032942256" evidence="1">
    <location>
        <begin position="22"/>
        <end position="188"/>
    </location>
</feature>
<dbReference type="RefSeq" id="WP_185798101.1">
    <property type="nucleotide sequence ID" value="NZ_JACLQD010000003.1"/>
</dbReference>
<dbReference type="Gene3D" id="3.30.70.2050">
    <property type="match status" value="1"/>
</dbReference>
<evidence type="ECO:0000313" key="2">
    <source>
        <dbReference type="EMBL" id="MBC2836505.1"/>
    </source>
</evidence>
<accession>A0A842IA41</accession>
<dbReference type="AlphaFoldDB" id="A0A842IA41"/>